<protein>
    <submittedName>
        <fullName evidence="1">Uncharacterized protein</fullName>
    </submittedName>
</protein>
<keyword evidence="2" id="KW-1185">Reference proteome</keyword>
<organism evidence="1 2">
    <name type="scientific">Paenibacillus brevis</name>
    <dbReference type="NCBI Taxonomy" id="2841508"/>
    <lineage>
        <taxon>Bacteria</taxon>
        <taxon>Bacillati</taxon>
        <taxon>Bacillota</taxon>
        <taxon>Bacilli</taxon>
        <taxon>Bacillales</taxon>
        <taxon>Paenibacillaceae</taxon>
        <taxon>Paenibacillus</taxon>
    </lineage>
</organism>
<name>A0ABS6FMJ7_9BACL</name>
<proteinExistence type="predicted"/>
<evidence type="ECO:0000313" key="1">
    <source>
        <dbReference type="EMBL" id="MBU5670648.1"/>
    </source>
</evidence>
<gene>
    <name evidence="1" type="ORF">KQJ23_02265</name>
</gene>
<sequence length="116" mass="13173">MSDNKPGIGSTLQTLRTTDEQEIAEVIQLLKDRQIIKLLPDTGPVKNYTDEYQDIRIEFLSDTNLTLEYKIDSLGQVEVKKGTNRRRSNALVLGGSGKDWFVELKALFEEKKQSSL</sequence>
<accession>A0ABS6FMJ7</accession>
<evidence type="ECO:0000313" key="2">
    <source>
        <dbReference type="Proteomes" id="UP000743001"/>
    </source>
</evidence>
<comment type="caution">
    <text evidence="1">The sequence shown here is derived from an EMBL/GenBank/DDBJ whole genome shotgun (WGS) entry which is preliminary data.</text>
</comment>
<dbReference type="EMBL" id="JAHLQJ010000001">
    <property type="protein sequence ID" value="MBU5670648.1"/>
    <property type="molecule type" value="Genomic_DNA"/>
</dbReference>
<dbReference type="RefSeq" id="WP_216477028.1">
    <property type="nucleotide sequence ID" value="NZ_JAHLQJ010000001.1"/>
</dbReference>
<dbReference type="Proteomes" id="UP000743001">
    <property type="component" value="Unassembled WGS sequence"/>
</dbReference>
<reference evidence="1 2" key="1">
    <citation type="submission" date="2021-06" db="EMBL/GenBank/DDBJ databases">
        <authorList>
            <person name="Sun Q."/>
            <person name="Li D."/>
        </authorList>
    </citation>
    <scope>NUCLEOTIDE SEQUENCE [LARGE SCALE GENOMIC DNA]</scope>
    <source>
        <strain evidence="1 2">MSJ-6</strain>
    </source>
</reference>